<proteinExistence type="predicted"/>
<keyword evidence="1" id="KW-1185">Reference proteome</keyword>
<organism evidence="1 2">
    <name type="scientific">Panagrolaimus davidi</name>
    <dbReference type="NCBI Taxonomy" id="227884"/>
    <lineage>
        <taxon>Eukaryota</taxon>
        <taxon>Metazoa</taxon>
        <taxon>Ecdysozoa</taxon>
        <taxon>Nematoda</taxon>
        <taxon>Chromadorea</taxon>
        <taxon>Rhabditida</taxon>
        <taxon>Tylenchina</taxon>
        <taxon>Panagrolaimomorpha</taxon>
        <taxon>Panagrolaimoidea</taxon>
        <taxon>Panagrolaimidae</taxon>
        <taxon>Panagrolaimus</taxon>
    </lineage>
</organism>
<dbReference type="Proteomes" id="UP000887578">
    <property type="component" value="Unplaced"/>
</dbReference>
<name>A0A914P0B6_9BILA</name>
<dbReference type="AlphaFoldDB" id="A0A914P0B6"/>
<evidence type="ECO:0000313" key="1">
    <source>
        <dbReference type="Proteomes" id="UP000887578"/>
    </source>
</evidence>
<sequence>MDNIDKNQRKTEVARRRLKLEEEKQMKFNTFLQDNESREQRASKKREEGILMAKEKAEAKNQRVLAVSESIKAQENDFEKACL</sequence>
<dbReference type="WBParaSite" id="PDA_v2.g11198.t1">
    <property type="protein sequence ID" value="PDA_v2.g11198.t1"/>
    <property type="gene ID" value="PDA_v2.g11198"/>
</dbReference>
<accession>A0A914P0B6</accession>
<evidence type="ECO:0000313" key="2">
    <source>
        <dbReference type="WBParaSite" id="PDA_v2.g11198.t1"/>
    </source>
</evidence>
<reference evidence="2" key="1">
    <citation type="submission" date="2022-11" db="UniProtKB">
        <authorList>
            <consortium name="WormBaseParasite"/>
        </authorList>
    </citation>
    <scope>IDENTIFICATION</scope>
</reference>
<protein>
    <submittedName>
        <fullName evidence="2">Uncharacterized protein</fullName>
    </submittedName>
</protein>